<protein>
    <recommendedName>
        <fullName evidence="7">Carrier domain-containing protein</fullName>
    </recommendedName>
</protein>
<dbReference type="PROSITE" id="PS00012">
    <property type="entry name" value="PHOSPHOPANTETHEINE"/>
    <property type="match status" value="4"/>
</dbReference>
<evidence type="ECO:0000313" key="8">
    <source>
        <dbReference type="EMBL" id="TGJ88616.1"/>
    </source>
</evidence>
<gene>
    <name evidence="8" type="ORF">E0Z10_g179</name>
</gene>
<dbReference type="STRING" id="37992.A0A4Z0ZFY7"/>
<dbReference type="Pfam" id="PF00550">
    <property type="entry name" value="PP-binding"/>
    <property type="match status" value="5"/>
</dbReference>
<comment type="pathway">
    <text evidence="1">Siderophore biosynthesis.</text>
</comment>
<dbReference type="InterPro" id="IPR009081">
    <property type="entry name" value="PP-bd_ACP"/>
</dbReference>
<dbReference type="GO" id="GO:0031177">
    <property type="term" value="F:phosphopantetheine binding"/>
    <property type="evidence" value="ECO:0007669"/>
    <property type="project" value="InterPro"/>
</dbReference>
<feature type="domain" description="Carrier" evidence="7">
    <location>
        <begin position="3819"/>
        <end position="3895"/>
    </location>
</feature>
<evidence type="ECO:0000313" key="9">
    <source>
        <dbReference type="Proteomes" id="UP000297716"/>
    </source>
</evidence>
<dbReference type="Gene3D" id="3.40.50.12780">
    <property type="entry name" value="N-terminal domain of ligase-like"/>
    <property type="match status" value="4"/>
</dbReference>
<sequence length="4369" mass="484698">MSLGGQEPLHVDGLSVLNAEPRRLLGPSFLHELVPQAANNGVSAAIDFLSENGRRIMLSYPELHAASLALASSISCILGSALTPSASASEAQDPLIIPILSPQSPQLYVAILAALKAGGAFCPLNTDAPPDRVRFILDDVKAKIVLVSRVLASKLPADDKTYKVIFIDDVLDNLETKGNDFASPRELKPEHLAYVMYTSGSTGTPKGVAVSHLAATQSILAHERHIPSFSKFLQFAAPTFDVSVFEIFFPFLRGATLVGCNRAEMLTDLVGVLKRMEVDACELTPTVAGSLLRQRSRAPSLRLLLTIGEMLTEPVIQEFAGDEHNMSILWGMYGPTEATIHCTVQPAFAATLDRGTIGVPFETVSAFVIRIPTNPSVDFQFDVLPVGEIGELALGGLQLATYYLNRPEETAASFVNTPWGRVYRTGDKAKIRPDGTIECLGRIDGSQVKLNGQRLELGEVEQVLLRTSGCHSAVVAVISNVLVAFAAVEQISDSNTQLWAQCRAWLPTFMIPTDIVIMERLPQLPSGKVDRKQLVYDYSARTMNAAGNEEAVDDHERLLCEVATAILGERVGPLTEFSAAKLDSLAAIKYASMLRERGILITPIDILNTKTPRKLRQRIGDVTTLTTVPESEHHSTHYQLFDHCPDKVKLKPTLGDQVQEIDRLEIPTPLQQSMIAETLKGDHLYINHIKFELISHVTLDALQSSLKTLAEYNEILRTGFAFVENQLCQVIWKRLDDVQLNGNTDGKSSVDGAEDVELFLLRPLKIGIRPPGPGGDRFSLLLTLHHAIYDGWTIDLIIEDLSLLLSGGLPTKRPQFSQVMRHLNYNPEVKSIDSMEFWTEHLRGVGAVTTSNFRTVAVTEPQRAIIMTKIPLHPRNLKNLMLEARVGPQVLFQACLVWLWAAVQGSENTTIGCVSSGRSLPLAGIDKLMGPCMTTLPLRVNISRYRTIVELLQSIHSINRKTLQHGHIPLSEINKVAGLSTNSKLFDVIFAYQESPASRKQNSNIVREAWHRDATEANGTTGTPKGVAVTNRNILSNISILSGIYPHDPSMASLLNPDNVPAVKFLVTSGEPMTDEVLNRWSQYLYQGYGPSETTNICTVRKVSSGDSSRFLGWSFENTSTFVLHPSSTDLVPDQGTGTNSTAYFPIFPSGLYGADIHISYIRTAFDFVRSTEDHVDMHSNWSGTETSIADVITDSLKKDRNEISRWTTFSTLGLDSISAMPVARELQSVFGKRIPLSLLLQNPNVSRLASAIDELEGPGESKYSNGPLLPEELIETMRKHFMAKGRSVAKVLPCTPLQEAMVMSSLNPSVTTADNRVAYYNQMLFHLRIAFEIMMRLWNEVVQRHEILRALFVTSDNIRHPAVQIILDSYVPKWQVLETECVSLHERASQHVASTSIATRFDEPPMGLAIIRTQESGDYLSFVCHHAMYDGISMRIMLSEIEALYHGRLLSEPPSIEPFLREMQLSYPNQDTFWRQLFLGFQPTALKCAEATEDKMPRSLNGNASKMSLELIESQLRDTGVSMLALIQTAWAITLAILSQRSDVSFGSVIAGRSISLDMVDNLVAPCFNTLPIRIDLSLSTFLIDVMKGLQSLNAKLMLYQFTSLRHIQKDINTQTRLFDTLVILQPPTTPLDDTLWSLVHEEGVMDIPLVCEFIPSKLEDTLTMQLHRDTSKFSYQSLQLIHNIFSHVLDACLRYPSSHVFTSEVLPEDWQKLALQLFHRPELPLVLNNLSNEASHHEETWSPLELTVRQTLAKLAEVPEDQIKRLAPIYQYGLDSITAIQLATLLRQQSVFVSAIDVLEHPTCAGIAAATGNFVEEDLYGGYDFNSFQRQVEAEVLEYEIDLETIEEILPCTATQQGLLSQFLESKGRYYFNYSSWVLDIAEGSKAIAWAWSQLTNHHQILRTGFVPVNHADSAFAMLVYRMNHFTAPVEVYGSDAFDVEQWLSDATTDSLKTLARPPWRLALVTPGSVDSEGSLTMHFAMHHALYDAFTLRSLLQDLSELISHRTEPKFSNISHSLSHYFGLVQSSQSAGEAFWKLKADGFVSHKFPVMTPLHDNSSNTLSVSRTCEAPSSVLRQAASKASLTMQAALQAAWARLLGAYLGESRVTFGVVLDGRTTDVAQNTTLPMIITLPVIVDNAASNSELAHQMMEYNSELRRFQFMPMAQIQRSLGTADTMFDTILIYQAADKTVKPPPFRVIKELASVEYPISLEVEESSSDTTQLNLVFKASILPQEQATLLLAQFEAVLIDLLYSAQGVASHLAIGRSDLFSILPPTCESLPIDGHLLHELLEQSAQLMPFAIALEFIDDVTHFNNARRWTYQELDILGNQVAHFITLNGISPGSIIATCFNKCPTAYFVLLGILKAGCAFLCLDPSAPATRQNFILDDSNAAMLMLEERFSWAHEASLPVHMVTEVLVLQGLSAPMSVQAYARAFFITGGEKLRSDILEAWGSTRVIHNAYGPTEATIGITMYRGVPENGRPSNIGNLFPNVGAYIFEPNSEIPVLRGGVGELCVSGKLVGKGYLNREALTKERFPVLQASGERVYRTGDLVRVLPDDSIDFLGRADDQVKLRGQRLEIGEINHVIREGLADKVGDIATIVTRRKAQDIDLLVSFVSLSSNSGPARELRIYYDASHIQFAGLAQEACRSRLATYMVPSFIICVSRIPLSTNNKVDINQLKKLFSELSNEKLQALSAPSLPSRRELNNIEKEVLKAINQVVDVQENDINPTTTIFQLGIDSITATRLARQLRTMGHTSATPSMILRHPQISQLSEALGRPNIGVPSGNALQVNQSIKALRQRYLGLVCRALEVNTAEVKYIAPCTPLQQGIIARSKVREAQLTYFNQFQIRLDSGVSVDHLKASLSRVISAYSILRTAFVDTPEGFVQVAIKNWPLRWFEVEANMEVFEQTITERRHRWIEANHDVLKWPVEVDHMDIDGQHYLLLRLFHGVYDARSLSIILQSLESEYHGIAWSSGPAFVSVLPEGPLLNHQESHQFWKSLLENHRFQPIPSLIDRPAASSSLVQHSMNLEGLEYTRKRLQVTHQTLLQAAWLHTLRRYFVDPPTIGVILSGRSLAINDIDLVVGPLFNTLPLRVDITDDMSWVSLARKIQEHNNSLLTFVHTPLRDIQKLCSNGQPLFDTLFTFDHDYKIGSQNEQTLWSIHDSPAHPDYPLAIEVIMIADDTLRVTLAAQGGIADEATLDSLLAQFVESLHLIITSTNGDPLSLATHPEINKDVSISVPEPISSTGNYATTPEDAFVWDEESYNVRRELAILTSVDEQEISEKTNIFALGLDSIDVIKLAGRLTRLGYRVSVGTLMKQPTLESIIASLEKSLPSTTNISSTTEADSIISILKDCYHQTGLDFPDVEAILPPTPLQDSMVAEMLHSDFHTYFNHDVLELSPDTNIDHLKSALSTVYANSPILRTVFVEVDDPRINSAYCQVVRKHELEFAPTLKITNMDDISMLTNTARLRALGSNGTSDLFQVHFVELEKKNLIVLSIAHALYDGWSLDMLHKDIQTAYENNYMPRQSYKSYLSHMILRSNSLSQQFWADLLHGADATLVPKSNTASGHDTVHRLERQSKMSISNIKALCKDLRVTPQVLGQACWAAVLASLTKSLDVVFGVVLSGRDTDEAQELMFPTMNTVPLRLTLHGTIIEFLGYCQDIMSTVVEFQHTPLRDIQKLSPNRGDKLFNTIFLLQNSRGNDTNSSSFLKSTHSVSAVDYPLCAELEITGNDAVWRIACEKNYMSLQNVERLGASLERALDYFAQDFNEQVLKISSHGPQTVSICGLKPVALQTDSQRQESDSVKNGDAPQQIVSPPQGYETLLEVLSDLSNVDQHVIDLNLSIFHIGLDSISAIKASSMLRKRGLEISTRDLVTIPSIRGILEQANRATTEKPQSSRGNLMGLNSIIGRKEIRTLIQQAGLLADSVETILPALPMQVHTLSVWQNSGGATFSPKFSFKVSGPINLTTVSRAWVTLVSEIAMLRTHLVNTASTSLPFVQVILESKFASQHATSITTESNGQWEFVYAATPFAVVQFLVAKPGEVNLILYLHHALYDGVSLPIILDRFATLVELCSFNPLISERSPWYDFTLKHLDSTTQARRKSFWTSYLKGNTAVQLYETQQTPTVTQGHRVKEFRRTTINNFAALRLNGSKQGISTQALLFAAYSKALAKRLRQDRDIDGNVDCIFGIYLANRSGYAAIEDVPFPTLNILPLRVKDPLSRSTTTIAADIQKDVTEISRFENSTAGLWEIHKWTGVRIDTFVNILSFPDGPSPPGRNSITLKEVPNNELSPLGSADISTHLIAPDDKSLSPNAVTHSYPEGVDIELALREDVLDLGIFGPSNALSATQANDMVTTILSEIKAL</sequence>
<dbReference type="InterPro" id="IPR000873">
    <property type="entry name" value="AMP-dep_synth/lig_dom"/>
</dbReference>
<feature type="domain" description="Carrier" evidence="7">
    <location>
        <begin position="3263"/>
        <end position="3336"/>
    </location>
</feature>
<dbReference type="Pfam" id="PF00668">
    <property type="entry name" value="Condensation"/>
    <property type="match status" value="6"/>
</dbReference>
<dbReference type="SMART" id="SM00823">
    <property type="entry name" value="PKS_PP"/>
    <property type="match status" value="4"/>
</dbReference>
<dbReference type="InterPro" id="IPR001242">
    <property type="entry name" value="Condensation_dom"/>
</dbReference>
<evidence type="ECO:0000256" key="1">
    <source>
        <dbReference type="ARBA" id="ARBA00004924"/>
    </source>
</evidence>
<feature type="domain" description="Carrier" evidence="7">
    <location>
        <begin position="2705"/>
        <end position="2782"/>
    </location>
</feature>
<dbReference type="InterPro" id="IPR023213">
    <property type="entry name" value="CAT-like_dom_sf"/>
</dbReference>
<dbReference type="GO" id="GO:0016874">
    <property type="term" value="F:ligase activity"/>
    <property type="evidence" value="ECO:0007669"/>
    <property type="project" value="UniProtKB-KW"/>
</dbReference>
<feature type="region of interest" description="Disordered" evidence="6">
    <location>
        <begin position="3801"/>
        <end position="3820"/>
    </location>
</feature>
<dbReference type="GO" id="GO:0044550">
    <property type="term" value="P:secondary metabolite biosynthetic process"/>
    <property type="evidence" value="ECO:0007669"/>
    <property type="project" value="TreeGrafter"/>
</dbReference>
<dbReference type="InterPro" id="IPR020806">
    <property type="entry name" value="PKS_PP-bd"/>
</dbReference>
<comment type="caution">
    <text evidence="8">The sequence shown here is derived from an EMBL/GenBank/DDBJ whole genome shotgun (WGS) entry which is preliminary data.</text>
</comment>
<proteinExistence type="inferred from homology"/>
<dbReference type="CDD" id="cd19542">
    <property type="entry name" value="CT_NRPS-like"/>
    <property type="match status" value="1"/>
</dbReference>
<dbReference type="GO" id="GO:0005737">
    <property type="term" value="C:cytoplasm"/>
    <property type="evidence" value="ECO:0007669"/>
    <property type="project" value="TreeGrafter"/>
</dbReference>
<dbReference type="InterPro" id="IPR006162">
    <property type="entry name" value="Ppantetheine_attach_site"/>
</dbReference>
<dbReference type="Gene3D" id="1.10.1200.10">
    <property type="entry name" value="ACP-like"/>
    <property type="match status" value="6"/>
</dbReference>
<dbReference type="Gene3D" id="3.30.559.10">
    <property type="entry name" value="Chloramphenicol acetyltransferase-like domain"/>
    <property type="match status" value="6"/>
</dbReference>
<dbReference type="InterPro" id="IPR045851">
    <property type="entry name" value="AMP-bd_C_sf"/>
</dbReference>
<evidence type="ECO:0000256" key="6">
    <source>
        <dbReference type="SAM" id="MobiDB-lite"/>
    </source>
</evidence>
<feature type="domain" description="Carrier" evidence="7">
    <location>
        <begin position="549"/>
        <end position="623"/>
    </location>
</feature>
<dbReference type="Proteomes" id="UP000297716">
    <property type="component" value="Unassembled WGS sequence"/>
</dbReference>
<evidence type="ECO:0000256" key="5">
    <source>
        <dbReference type="ARBA" id="ARBA00029454"/>
    </source>
</evidence>
<keyword evidence="2" id="KW-0596">Phosphopantetheine</keyword>
<dbReference type="InterPro" id="IPR042099">
    <property type="entry name" value="ANL_N_sf"/>
</dbReference>
<feature type="domain" description="Carrier" evidence="7">
    <location>
        <begin position="1183"/>
        <end position="1257"/>
    </location>
</feature>
<dbReference type="InterPro" id="IPR020845">
    <property type="entry name" value="AMP-binding_CS"/>
</dbReference>
<feature type="domain" description="Carrier" evidence="7">
    <location>
        <begin position="1744"/>
        <end position="1817"/>
    </location>
</feature>
<dbReference type="FunFam" id="3.30.300.30:FF:000033">
    <property type="entry name" value="Nonribosomal siderophore peptide synthase SidC"/>
    <property type="match status" value="1"/>
</dbReference>
<name>A0A4Z0ZFY7_9PEZI</name>
<dbReference type="OrthoDB" id="416786at2759"/>
<dbReference type="Gene3D" id="3.30.559.30">
    <property type="entry name" value="Nonribosomal peptide synthetase, condensation domain"/>
    <property type="match status" value="6"/>
</dbReference>
<keyword evidence="9" id="KW-1185">Reference proteome</keyword>
<keyword evidence="4" id="KW-0436">Ligase</keyword>
<dbReference type="SUPFAM" id="SSF56801">
    <property type="entry name" value="Acetyl-CoA synthetase-like"/>
    <property type="match status" value="3"/>
</dbReference>
<dbReference type="SUPFAM" id="SSF52777">
    <property type="entry name" value="CoA-dependent acyltransferases"/>
    <property type="match status" value="12"/>
</dbReference>
<dbReference type="GO" id="GO:0043041">
    <property type="term" value="P:amino acid activation for nonribosomal peptide biosynthetic process"/>
    <property type="evidence" value="ECO:0007669"/>
    <property type="project" value="TreeGrafter"/>
</dbReference>
<evidence type="ECO:0000256" key="2">
    <source>
        <dbReference type="ARBA" id="ARBA00022450"/>
    </source>
</evidence>
<comment type="similarity">
    <text evidence="5">Belongs to the NRP synthetase family.</text>
</comment>
<dbReference type="Gene3D" id="3.30.300.30">
    <property type="match status" value="2"/>
</dbReference>
<dbReference type="SUPFAM" id="SSF47336">
    <property type="entry name" value="ACP-like"/>
    <property type="match status" value="6"/>
</dbReference>
<dbReference type="Pfam" id="PF00501">
    <property type="entry name" value="AMP-binding"/>
    <property type="match status" value="3"/>
</dbReference>
<evidence type="ECO:0000259" key="7">
    <source>
        <dbReference type="PROSITE" id="PS50075"/>
    </source>
</evidence>
<dbReference type="PROSITE" id="PS00455">
    <property type="entry name" value="AMP_BINDING"/>
    <property type="match status" value="1"/>
</dbReference>
<reference evidence="8 9" key="1">
    <citation type="submission" date="2019-03" db="EMBL/GenBank/DDBJ databases">
        <title>Draft genome sequence of Xylaria hypoxylon DSM 108379, a ubiquitous saprotrophic-parasitic fungi on hardwood.</title>
        <authorList>
            <person name="Buettner E."/>
            <person name="Leonhardt S."/>
            <person name="Gebauer A.M."/>
            <person name="Liers C."/>
            <person name="Hofrichter M."/>
            <person name="Kellner H."/>
        </authorList>
    </citation>
    <scope>NUCLEOTIDE SEQUENCE [LARGE SCALE GENOMIC DNA]</scope>
    <source>
        <strain evidence="8 9">DSM 108379</strain>
    </source>
</reference>
<evidence type="ECO:0000256" key="3">
    <source>
        <dbReference type="ARBA" id="ARBA00022553"/>
    </source>
</evidence>
<dbReference type="PROSITE" id="PS50075">
    <property type="entry name" value="CARRIER"/>
    <property type="match status" value="6"/>
</dbReference>
<dbReference type="PANTHER" id="PTHR45527">
    <property type="entry name" value="NONRIBOSOMAL PEPTIDE SYNTHETASE"/>
    <property type="match status" value="1"/>
</dbReference>
<dbReference type="PANTHER" id="PTHR45527:SF1">
    <property type="entry name" value="FATTY ACID SYNTHASE"/>
    <property type="match status" value="1"/>
</dbReference>
<accession>A0A4Z0ZFY7</accession>
<dbReference type="InterPro" id="IPR036736">
    <property type="entry name" value="ACP-like_sf"/>
</dbReference>
<dbReference type="EMBL" id="SKBN01000002">
    <property type="protein sequence ID" value="TGJ88616.1"/>
    <property type="molecule type" value="Genomic_DNA"/>
</dbReference>
<organism evidence="8 9">
    <name type="scientific">Xylaria hypoxylon</name>
    <dbReference type="NCBI Taxonomy" id="37992"/>
    <lineage>
        <taxon>Eukaryota</taxon>
        <taxon>Fungi</taxon>
        <taxon>Dikarya</taxon>
        <taxon>Ascomycota</taxon>
        <taxon>Pezizomycotina</taxon>
        <taxon>Sordariomycetes</taxon>
        <taxon>Xylariomycetidae</taxon>
        <taxon>Xylariales</taxon>
        <taxon>Xylariaceae</taxon>
        <taxon>Xylaria</taxon>
    </lineage>
</organism>
<keyword evidence="3" id="KW-0597">Phosphoprotein</keyword>
<evidence type="ECO:0000256" key="4">
    <source>
        <dbReference type="ARBA" id="ARBA00022598"/>
    </source>
</evidence>